<gene>
    <name evidence="4" type="ORF">LX64_02961</name>
</gene>
<evidence type="ECO:0000256" key="1">
    <source>
        <dbReference type="ARBA" id="ARBA00022723"/>
    </source>
</evidence>
<dbReference type="SUPFAM" id="SSF88713">
    <property type="entry name" value="Glycoside hydrolase/deacetylase"/>
    <property type="match status" value="1"/>
</dbReference>
<organism evidence="4 5">
    <name type="scientific">Chitinophaga skermanii</name>
    <dbReference type="NCBI Taxonomy" id="331697"/>
    <lineage>
        <taxon>Bacteria</taxon>
        <taxon>Pseudomonadati</taxon>
        <taxon>Bacteroidota</taxon>
        <taxon>Chitinophagia</taxon>
        <taxon>Chitinophagales</taxon>
        <taxon>Chitinophagaceae</taxon>
        <taxon>Chitinophaga</taxon>
    </lineage>
</organism>
<evidence type="ECO:0000256" key="2">
    <source>
        <dbReference type="ARBA" id="ARBA00022801"/>
    </source>
</evidence>
<name>A0A327QL70_9BACT</name>
<proteinExistence type="predicted"/>
<dbReference type="PANTHER" id="PTHR10587:SF133">
    <property type="entry name" value="CHITIN DEACETYLASE 1-RELATED"/>
    <property type="match status" value="1"/>
</dbReference>
<dbReference type="CDD" id="cd10959">
    <property type="entry name" value="CE4_NodB_like_3"/>
    <property type="match status" value="1"/>
</dbReference>
<evidence type="ECO:0000313" key="5">
    <source>
        <dbReference type="Proteomes" id="UP000249547"/>
    </source>
</evidence>
<dbReference type="RefSeq" id="WP_111598392.1">
    <property type="nucleotide sequence ID" value="NZ_QLLL01000005.1"/>
</dbReference>
<dbReference type="OrthoDB" id="9812065at2"/>
<dbReference type="PROSITE" id="PS51677">
    <property type="entry name" value="NODB"/>
    <property type="match status" value="1"/>
</dbReference>
<dbReference type="PANTHER" id="PTHR10587">
    <property type="entry name" value="GLYCOSYL TRANSFERASE-RELATED"/>
    <property type="match status" value="1"/>
</dbReference>
<dbReference type="EMBL" id="QLLL01000005">
    <property type="protein sequence ID" value="RAJ04083.1"/>
    <property type="molecule type" value="Genomic_DNA"/>
</dbReference>
<dbReference type="GO" id="GO:0016020">
    <property type="term" value="C:membrane"/>
    <property type="evidence" value="ECO:0007669"/>
    <property type="project" value="TreeGrafter"/>
</dbReference>
<keyword evidence="5" id="KW-1185">Reference proteome</keyword>
<dbReference type="InterPro" id="IPR050248">
    <property type="entry name" value="Polysacc_deacetylase_ArnD"/>
</dbReference>
<dbReference type="Proteomes" id="UP000249547">
    <property type="component" value="Unassembled WGS sequence"/>
</dbReference>
<keyword evidence="2" id="KW-0378">Hydrolase</keyword>
<dbReference type="Pfam" id="PF01522">
    <property type="entry name" value="Polysacc_deac_1"/>
    <property type="match status" value="1"/>
</dbReference>
<dbReference type="AlphaFoldDB" id="A0A327QL70"/>
<accession>A0A327QL70</accession>
<dbReference type="Gene3D" id="3.20.20.370">
    <property type="entry name" value="Glycoside hydrolase/deacetylase"/>
    <property type="match status" value="1"/>
</dbReference>
<sequence length="207" mass="24017">MFYFTKTPSFLKAIYKSCTWSLSPMAPKVYITFDDGPHPTITPFVLEQLKKYDAKATFFCIGKNVVNHPEIYQQILNEGHAVGNHTHNHLNGWKVGTDKYLANIFEARKYIDSHLFRPPYGRISPFQIKQLTTQKPPYKIIMWDVLSADFDTNITGEQCVQNVVFKVQKGSIVVFHDSEKAFERLEYALPRVLEFCKKQGWSMEKLD</sequence>
<reference evidence="4 5" key="1">
    <citation type="submission" date="2018-06" db="EMBL/GenBank/DDBJ databases">
        <title>Genomic Encyclopedia of Archaeal and Bacterial Type Strains, Phase II (KMG-II): from individual species to whole genera.</title>
        <authorList>
            <person name="Goeker M."/>
        </authorList>
    </citation>
    <scope>NUCLEOTIDE SEQUENCE [LARGE SCALE GENOMIC DNA]</scope>
    <source>
        <strain evidence="4 5">DSM 23857</strain>
    </source>
</reference>
<dbReference type="GO" id="GO:0016810">
    <property type="term" value="F:hydrolase activity, acting on carbon-nitrogen (but not peptide) bonds"/>
    <property type="evidence" value="ECO:0007669"/>
    <property type="project" value="InterPro"/>
</dbReference>
<feature type="domain" description="NodB homology" evidence="3">
    <location>
        <begin position="27"/>
        <end position="207"/>
    </location>
</feature>
<evidence type="ECO:0000313" key="4">
    <source>
        <dbReference type="EMBL" id="RAJ04083.1"/>
    </source>
</evidence>
<protein>
    <submittedName>
        <fullName evidence="4">Peptidoglycan/xylan/chitin deacetylase (PgdA/CDA1 family)</fullName>
    </submittedName>
</protein>
<dbReference type="InterPro" id="IPR002509">
    <property type="entry name" value="NODB_dom"/>
</dbReference>
<dbReference type="GO" id="GO:0046872">
    <property type="term" value="F:metal ion binding"/>
    <property type="evidence" value="ECO:0007669"/>
    <property type="project" value="UniProtKB-KW"/>
</dbReference>
<dbReference type="InterPro" id="IPR011330">
    <property type="entry name" value="Glyco_hydro/deAcase_b/a-brl"/>
</dbReference>
<comment type="caution">
    <text evidence="4">The sequence shown here is derived from an EMBL/GenBank/DDBJ whole genome shotgun (WGS) entry which is preliminary data.</text>
</comment>
<evidence type="ECO:0000259" key="3">
    <source>
        <dbReference type="PROSITE" id="PS51677"/>
    </source>
</evidence>
<dbReference type="GO" id="GO:0005975">
    <property type="term" value="P:carbohydrate metabolic process"/>
    <property type="evidence" value="ECO:0007669"/>
    <property type="project" value="InterPro"/>
</dbReference>
<keyword evidence="1" id="KW-0479">Metal-binding</keyword>